<dbReference type="PROSITE" id="PS51892">
    <property type="entry name" value="SUBTILASE"/>
    <property type="match status" value="1"/>
</dbReference>
<keyword evidence="2" id="KW-0645">Protease</keyword>
<evidence type="ECO:0000256" key="1">
    <source>
        <dbReference type="ARBA" id="ARBA00011073"/>
    </source>
</evidence>
<reference evidence="7 8" key="1">
    <citation type="journal article" date="2016" name="Nat. Commun.">
        <title>Ectomycorrhizal ecology is imprinted in the genome of the dominant symbiotic fungus Cenococcum geophilum.</title>
        <authorList>
            <consortium name="DOE Joint Genome Institute"/>
            <person name="Peter M."/>
            <person name="Kohler A."/>
            <person name="Ohm R.A."/>
            <person name="Kuo A."/>
            <person name="Krutzmann J."/>
            <person name="Morin E."/>
            <person name="Arend M."/>
            <person name="Barry K.W."/>
            <person name="Binder M."/>
            <person name="Choi C."/>
            <person name="Clum A."/>
            <person name="Copeland A."/>
            <person name="Grisel N."/>
            <person name="Haridas S."/>
            <person name="Kipfer T."/>
            <person name="LaButti K."/>
            <person name="Lindquist E."/>
            <person name="Lipzen A."/>
            <person name="Maire R."/>
            <person name="Meier B."/>
            <person name="Mihaltcheva S."/>
            <person name="Molinier V."/>
            <person name="Murat C."/>
            <person name="Poggeler S."/>
            <person name="Quandt C.A."/>
            <person name="Sperisen C."/>
            <person name="Tritt A."/>
            <person name="Tisserant E."/>
            <person name="Crous P.W."/>
            <person name="Henrissat B."/>
            <person name="Nehls U."/>
            <person name="Egli S."/>
            <person name="Spatafora J.W."/>
            <person name="Grigoriev I.V."/>
            <person name="Martin F.M."/>
        </authorList>
    </citation>
    <scope>NUCLEOTIDE SEQUENCE [LARGE SCALE GENOMIC DNA]</scope>
    <source>
        <strain evidence="7 8">CBS 459.81</strain>
    </source>
</reference>
<evidence type="ECO:0000256" key="4">
    <source>
        <dbReference type="ARBA" id="ARBA00022825"/>
    </source>
</evidence>
<dbReference type="GO" id="GO:0004252">
    <property type="term" value="F:serine-type endopeptidase activity"/>
    <property type="evidence" value="ECO:0007669"/>
    <property type="project" value="InterPro"/>
</dbReference>
<dbReference type="InterPro" id="IPR036852">
    <property type="entry name" value="Peptidase_S8/S53_dom_sf"/>
</dbReference>
<comment type="similarity">
    <text evidence="1 5">Belongs to the peptidase S8 family.</text>
</comment>
<dbReference type="InterPro" id="IPR000209">
    <property type="entry name" value="Peptidase_S8/S53_dom"/>
</dbReference>
<keyword evidence="4" id="KW-0720">Serine protease</keyword>
<evidence type="ECO:0000313" key="8">
    <source>
        <dbReference type="Proteomes" id="UP000250266"/>
    </source>
</evidence>
<dbReference type="OrthoDB" id="206201at2759"/>
<gene>
    <name evidence="7" type="ORF">K432DRAFT_435250</name>
</gene>
<evidence type="ECO:0000313" key="7">
    <source>
        <dbReference type="EMBL" id="OCK79609.1"/>
    </source>
</evidence>
<evidence type="ECO:0000256" key="5">
    <source>
        <dbReference type="PROSITE-ProRule" id="PRU01240"/>
    </source>
</evidence>
<evidence type="ECO:0000256" key="3">
    <source>
        <dbReference type="ARBA" id="ARBA00022801"/>
    </source>
</evidence>
<accession>A0A8E2JF19</accession>
<dbReference type="SUPFAM" id="SSF52743">
    <property type="entry name" value="Subtilisin-like"/>
    <property type="match status" value="1"/>
</dbReference>
<dbReference type="InterPro" id="IPR050131">
    <property type="entry name" value="Peptidase_S8_subtilisin-like"/>
</dbReference>
<name>A0A8E2JF19_9PEZI</name>
<feature type="domain" description="Peptidase S8/S53" evidence="6">
    <location>
        <begin position="186"/>
        <end position="311"/>
    </location>
</feature>
<dbReference type="EMBL" id="KV744996">
    <property type="protein sequence ID" value="OCK79609.1"/>
    <property type="molecule type" value="Genomic_DNA"/>
</dbReference>
<keyword evidence="8" id="KW-1185">Reference proteome</keyword>
<dbReference type="PANTHER" id="PTHR43806">
    <property type="entry name" value="PEPTIDASE S8"/>
    <property type="match status" value="1"/>
</dbReference>
<dbReference type="Proteomes" id="UP000250266">
    <property type="component" value="Unassembled WGS sequence"/>
</dbReference>
<protein>
    <submittedName>
        <fullName evidence="7">Subtilisin-like protein</fullName>
    </submittedName>
</protein>
<dbReference type="Gene3D" id="3.40.50.200">
    <property type="entry name" value="Peptidase S8/S53 domain"/>
    <property type="match status" value="2"/>
</dbReference>
<organism evidence="7 8">
    <name type="scientific">Lepidopterella palustris CBS 459.81</name>
    <dbReference type="NCBI Taxonomy" id="1314670"/>
    <lineage>
        <taxon>Eukaryota</taxon>
        <taxon>Fungi</taxon>
        <taxon>Dikarya</taxon>
        <taxon>Ascomycota</taxon>
        <taxon>Pezizomycotina</taxon>
        <taxon>Dothideomycetes</taxon>
        <taxon>Pleosporomycetidae</taxon>
        <taxon>Mytilinidiales</taxon>
        <taxon>Argynnaceae</taxon>
        <taxon>Lepidopterella</taxon>
    </lineage>
</organism>
<sequence length="343" mass="36635">MHYSALILKFPATPFALTIAIQGVNLVSVSEGLIPNGYLVYNDDAETTAIEAYESGVYSILNKRTKVSHGIPTKINLTGFKSSHVETDSGGLAQFGTHPLTAGPIWPCAFVTQVRAPWGLRKTSHRAPGNQNYHYDCAAGTGTQVYVAYSGNYVDHQVTLLLFLLSFHVPHFGGRAVWGAIFINGSLDADEKGYSTRVAETTGSNTMDKSAINVSLCGSTSVSQELAITAITQAGVTVVAFAGNTGDDAHLHSPGNATDAITVGAIDQTNKKQIGASVLSIWFAYANCTKLMDSMSMATPHAAGLAAFLIANGRGRRQRRRSGGFKCTVWREGLRMKEMGVQI</sequence>
<dbReference type="GO" id="GO:0006508">
    <property type="term" value="P:proteolysis"/>
    <property type="evidence" value="ECO:0007669"/>
    <property type="project" value="UniProtKB-KW"/>
</dbReference>
<proteinExistence type="inferred from homology"/>
<dbReference type="PANTHER" id="PTHR43806:SF11">
    <property type="entry name" value="CEREVISIN-RELATED"/>
    <property type="match status" value="1"/>
</dbReference>
<comment type="caution">
    <text evidence="5">Lacks conserved residue(s) required for the propagation of feature annotation.</text>
</comment>
<dbReference type="AlphaFoldDB" id="A0A8E2JF19"/>
<evidence type="ECO:0000259" key="6">
    <source>
        <dbReference type="Pfam" id="PF00082"/>
    </source>
</evidence>
<dbReference type="Pfam" id="PF00082">
    <property type="entry name" value="Peptidase_S8"/>
    <property type="match status" value="1"/>
</dbReference>
<evidence type="ECO:0000256" key="2">
    <source>
        <dbReference type="ARBA" id="ARBA00022670"/>
    </source>
</evidence>
<keyword evidence="3" id="KW-0378">Hydrolase</keyword>